<feature type="region of interest" description="Disordered" evidence="1">
    <location>
        <begin position="119"/>
        <end position="155"/>
    </location>
</feature>
<keyword evidence="2" id="KW-0472">Membrane</keyword>
<keyword evidence="2" id="KW-1133">Transmembrane helix</keyword>
<feature type="transmembrane region" description="Helical" evidence="2">
    <location>
        <begin position="308"/>
        <end position="341"/>
    </location>
</feature>
<evidence type="ECO:0000256" key="2">
    <source>
        <dbReference type="SAM" id="Phobius"/>
    </source>
</evidence>
<feature type="chain" id="PRO_5042883090" description="DUF7728 domain-containing protein" evidence="3">
    <location>
        <begin position="21"/>
        <end position="395"/>
    </location>
</feature>
<feature type="domain" description="DUF7728" evidence="4">
    <location>
        <begin position="47"/>
        <end position="216"/>
    </location>
</feature>
<comment type="caution">
    <text evidence="5">The sequence shown here is derived from an EMBL/GenBank/DDBJ whole genome shotgun (WGS) entry which is preliminary data.</text>
</comment>
<dbReference type="Proteomes" id="UP001305647">
    <property type="component" value="Unassembled WGS sequence"/>
</dbReference>
<gene>
    <name evidence="5" type="ORF">N658DRAFT_523288</name>
</gene>
<evidence type="ECO:0000313" key="5">
    <source>
        <dbReference type="EMBL" id="KAK4102144.1"/>
    </source>
</evidence>
<reference evidence="5" key="2">
    <citation type="submission" date="2023-05" db="EMBL/GenBank/DDBJ databases">
        <authorList>
            <consortium name="Lawrence Berkeley National Laboratory"/>
            <person name="Steindorff A."/>
            <person name="Hensen N."/>
            <person name="Bonometti L."/>
            <person name="Westerberg I."/>
            <person name="Brannstrom I.O."/>
            <person name="Guillou S."/>
            <person name="Cros-Aarteil S."/>
            <person name="Calhoun S."/>
            <person name="Haridas S."/>
            <person name="Kuo A."/>
            <person name="Mondo S."/>
            <person name="Pangilinan J."/>
            <person name="Riley R."/>
            <person name="Labutti K."/>
            <person name="Andreopoulos B."/>
            <person name="Lipzen A."/>
            <person name="Chen C."/>
            <person name="Yanf M."/>
            <person name="Daum C."/>
            <person name="Ng V."/>
            <person name="Clum A."/>
            <person name="Ohm R."/>
            <person name="Martin F."/>
            <person name="Silar P."/>
            <person name="Natvig D."/>
            <person name="Lalanne C."/>
            <person name="Gautier V."/>
            <person name="Ament-Velasquez S.L."/>
            <person name="Kruys A."/>
            <person name="Hutchinson M.I."/>
            <person name="Powell A.J."/>
            <person name="Barry K."/>
            <person name="Miller A.N."/>
            <person name="Grigoriev I.V."/>
            <person name="Debuchy R."/>
            <person name="Gladieux P."/>
            <person name="Thoren M.H."/>
            <person name="Johannesson H."/>
        </authorList>
    </citation>
    <scope>NUCLEOTIDE SEQUENCE</scope>
    <source>
        <strain evidence="5">CBS 757.83</strain>
    </source>
</reference>
<keyword evidence="6" id="KW-1185">Reference proteome</keyword>
<feature type="signal peptide" evidence="3">
    <location>
        <begin position="1"/>
        <end position="20"/>
    </location>
</feature>
<keyword evidence="3" id="KW-0732">Signal</keyword>
<evidence type="ECO:0000256" key="1">
    <source>
        <dbReference type="SAM" id="MobiDB-lite"/>
    </source>
</evidence>
<feature type="compositionally biased region" description="Basic and acidic residues" evidence="1">
    <location>
        <begin position="129"/>
        <end position="139"/>
    </location>
</feature>
<evidence type="ECO:0000313" key="6">
    <source>
        <dbReference type="Proteomes" id="UP001305647"/>
    </source>
</evidence>
<dbReference type="AlphaFoldDB" id="A0AAN6Q215"/>
<evidence type="ECO:0000256" key="3">
    <source>
        <dbReference type="SAM" id="SignalP"/>
    </source>
</evidence>
<dbReference type="PANTHER" id="PTHR40622:SF1">
    <property type="match status" value="1"/>
</dbReference>
<dbReference type="InterPro" id="IPR056145">
    <property type="entry name" value="DUF7728"/>
</dbReference>
<feature type="compositionally biased region" description="Basic residues" evidence="1">
    <location>
        <begin position="346"/>
        <end position="360"/>
    </location>
</feature>
<sequence>MLLKRLTAAAGLLAIPATQAFLVPPEVSDADIQVANTIEGISAQVAETHVVEVECPGCPILVRGRRGKTYLRKTDRPSHLELTFSIEHQPGHDRLLVNGIELYPDPRPSFEPLLAPQINEDKRHHRGHDRHDRDHDDHKHRGRPSRHAPQPQRLGFAARVGPLTEDATGQYEVVEIEFQIIEVGVAFIDGIPAVKVKLIQDGEGRLLMLQLEKSEPKQVLEHTKGGAEQCQTMMCQWIAMAREKLKSLKGFGHCRGGGHSKGGMASLAHSEAPHGHPHHHHPPADGPWSAPFREHRWGKLLKHIGSHILLPVFVGIVAGVSVSLIGMAVGTVLVSLWRVVFRRRSSGHRRHRSHHSHHKAAPKEAVLDEEKSCLMAHEDLPPSYEEEEIVKTSQV</sequence>
<dbReference type="EMBL" id="MU863632">
    <property type="protein sequence ID" value="KAK4102144.1"/>
    <property type="molecule type" value="Genomic_DNA"/>
</dbReference>
<proteinExistence type="predicted"/>
<feature type="region of interest" description="Disordered" evidence="1">
    <location>
        <begin position="346"/>
        <end position="365"/>
    </location>
</feature>
<keyword evidence="2" id="KW-0812">Transmembrane</keyword>
<dbReference type="PANTHER" id="PTHR40622">
    <property type="match status" value="1"/>
</dbReference>
<dbReference type="Pfam" id="PF24854">
    <property type="entry name" value="DUF7728"/>
    <property type="match status" value="1"/>
</dbReference>
<evidence type="ECO:0000259" key="4">
    <source>
        <dbReference type="Pfam" id="PF24854"/>
    </source>
</evidence>
<organism evidence="5 6">
    <name type="scientific">Parathielavia hyrcaniae</name>
    <dbReference type="NCBI Taxonomy" id="113614"/>
    <lineage>
        <taxon>Eukaryota</taxon>
        <taxon>Fungi</taxon>
        <taxon>Dikarya</taxon>
        <taxon>Ascomycota</taxon>
        <taxon>Pezizomycotina</taxon>
        <taxon>Sordariomycetes</taxon>
        <taxon>Sordariomycetidae</taxon>
        <taxon>Sordariales</taxon>
        <taxon>Chaetomiaceae</taxon>
        <taxon>Parathielavia</taxon>
    </lineage>
</organism>
<accession>A0AAN6Q215</accession>
<reference evidence="5" key="1">
    <citation type="journal article" date="2023" name="Mol. Phylogenet. Evol.">
        <title>Genome-scale phylogeny and comparative genomics of the fungal order Sordariales.</title>
        <authorList>
            <person name="Hensen N."/>
            <person name="Bonometti L."/>
            <person name="Westerberg I."/>
            <person name="Brannstrom I.O."/>
            <person name="Guillou S."/>
            <person name="Cros-Aarteil S."/>
            <person name="Calhoun S."/>
            <person name="Haridas S."/>
            <person name="Kuo A."/>
            <person name="Mondo S."/>
            <person name="Pangilinan J."/>
            <person name="Riley R."/>
            <person name="LaButti K."/>
            <person name="Andreopoulos B."/>
            <person name="Lipzen A."/>
            <person name="Chen C."/>
            <person name="Yan M."/>
            <person name="Daum C."/>
            <person name="Ng V."/>
            <person name="Clum A."/>
            <person name="Steindorff A."/>
            <person name="Ohm R.A."/>
            <person name="Martin F."/>
            <person name="Silar P."/>
            <person name="Natvig D.O."/>
            <person name="Lalanne C."/>
            <person name="Gautier V."/>
            <person name="Ament-Velasquez S.L."/>
            <person name="Kruys A."/>
            <person name="Hutchinson M.I."/>
            <person name="Powell A.J."/>
            <person name="Barry K."/>
            <person name="Miller A.N."/>
            <person name="Grigoriev I.V."/>
            <person name="Debuchy R."/>
            <person name="Gladieux P."/>
            <person name="Hiltunen Thoren M."/>
            <person name="Johannesson H."/>
        </authorList>
    </citation>
    <scope>NUCLEOTIDE SEQUENCE</scope>
    <source>
        <strain evidence="5">CBS 757.83</strain>
    </source>
</reference>
<feature type="region of interest" description="Disordered" evidence="1">
    <location>
        <begin position="260"/>
        <end position="287"/>
    </location>
</feature>
<name>A0AAN6Q215_9PEZI</name>
<protein>
    <recommendedName>
        <fullName evidence="4">DUF7728 domain-containing protein</fullName>
    </recommendedName>
</protein>